<feature type="region of interest" description="Disordered" evidence="1">
    <location>
        <begin position="178"/>
        <end position="305"/>
    </location>
</feature>
<feature type="region of interest" description="Disordered" evidence="1">
    <location>
        <begin position="1"/>
        <end position="27"/>
    </location>
</feature>
<keyword evidence="3" id="KW-1185">Reference proteome</keyword>
<evidence type="ECO:0000313" key="3">
    <source>
        <dbReference type="Proteomes" id="UP000813444"/>
    </source>
</evidence>
<protein>
    <submittedName>
        <fullName evidence="2">Uncharacterized protein</fullName>
    </submittedName>
</protein>
<evidence type="ECO:0000256" key="1">
    <source>
        <dbReference type="SAM" id="MobiDB-lite"/>
    </source>
</evidence>
<dbReference type="AlphaFoldDB" id="A0A8K0WKW7"/>
<feature type="compositionally biased region" description="Polar residues" evidence="1">
    <location>
        <begin position="289"/>
        <end position="305"/>
    </location>
</feature>
<proteinExistence type="predicted"/>
<feature type="compositionally biased region" description="Polar residues" evidence="1">
    <location>
        <begin position="236"/>
        <end position="249"/>
    </location>
</feature>
<gene>
    <name evidence="2" type="ORF">B0I35DRAFT_443098</name>
</gene>
<comment type="caution">
    <text evidence="2">The sequence shown here is derived from an EMBL/GenBank/DDBJ whole genome shotgun (WGS) entry which is preliminary data.</text>
</comment>
<feature type="compositionally biased region" description="Acidic residues" evidence="1">
    <location>
        <begin position="198"/>
        <end position="208"/>
    </location>
</feature>
<name>A0A8K0WKW7_9HYPO</name>
<dbReference type="PANTHER" id="PTHR40625:SF1">
    <property type="entry name" value="AMP-ACTIVATED PROTEIN KINASE GLYCOGEN-BINDING DOMAIN-CONTAINING PROTEIN"/>
    <property type="match status" value="1"/>
</dbReference>
<dbReference type="EMBL" id="JAGPNK010000016">
    <property type="protein sequence ID" value="KAH7308194.1"/>
    <property type="molecule type" value="Genomic_DNA"/>
</dbReference>
<reference evidence="2" key="1">
    <citation type="journal article" date="2021" name="Nat. Commun.">
        <title>Genetic determinants of endophytism in the Arabidopsis root mycobiome.</title>
        <authorList>
            <person name="Mesny F."/>
            <person name="Miyauchi S."/>
            <person name="Thiergart T."/>
            <person name="Pickel B."/>
            <person name="Atanasova L."/>
            <person name="Karlsson M."/>
            <person name="Huettel B."/>
            <person name="Barry K.W."/>
            <person name="Haridas S."/>
            <person name="Chen C."/>
            <person name="Bauer D."/>
            <person name="Andreopoulos W."/>
            <person name="Pangilinan J."/>
            <person name="LaButti K."/>
            <person name="Riley R."/>
            <person name="Lipzen A."/>
            <person name="Clum A."/>
            <person name="Drula E."/>
            <person name="Henrissat B."/>
            <person name="Kohler A."/>
            <person name="Grigoriev I.V."/>
            <person name="Martin F.M."/>
            <person name="Hacquard S."/>
        </authorList>
    </citation>
    <scope>NUCLEOTIDE SEQUENCE</scope>
    <source>
        <strain evidence="2">MPI-CAGE-CH-0235</strain>
    </source>
</reference>
<accession>A0A8K0WKW7</accession>
<evidence type="ECO:0000313" key="2">
    <source>
        <dbReference type="EMBL" id="KAH7308194.1"/>
    </source>
</evidence>
<dbReference type="OrthoDB" id="5422351at2759"/>
<dbReference type="Proteomes" id="UP000813444">
    <property type="component" value="Unassembled WGS sequence"/>
</dbReference>
<sequence>MTRRQYEVNGSTETHDPSVPSTTACPYLPGQTVNMMTVPVERTLRKRSASMNSMRGENFKTMDPESKFATLRPTRRAPTESRFLRLASPPARLRNKASSRSLSPAPGWKRFFSLKFSNHEDVPLPPAPVPNEQYDVSYVAHAPAPAPRESRSASPFSDGGRTRDLSPESLRRFLMSDELPAQPEPVAADRPSLIIPEDIAEENDDDDNFAVSPRSEIESYPTCLSPPPFNRKRTSPAATRSGSPNSSFRTVMPARPSSQPHKREHHLNERYSSSSLPRLMTSHLHPTSAPHSVMTTPHSPVSTSDELNSIYDSNDEDDNMHWRPLPPVPRAIEGYSLPRQADDKMAKPHPTLATTLVSRDNSASSLLSTPIKTSIDDFANELNWVVEAISSKHN</sequence>
<dbReference type="PANTHER" id="PTHR40625">
    <property type="entry name" value="GTP-BINDING PROTEIN ESDC-RELATED"/>
    <property type="match status" value="1"/>
</dbReference>
<feature type="region of interest" description="Disordered" evidence="1">
    <location>
        <begin position="142"/>
        <end position="165"/>
    </location>
</feature>
<organism evidence="2 3">
    <name type="scientific">Stachybotrys elegans</name>
    <dbReference type="NCBI Taxonomy" id="80388"/>
    <lineage>
        <taxon>Eukaryota</taxon>
        <taxon>Fungi</taxon>
        <taxon>Dikarya</taxon>
        <taxon>Ascomycota</taxon>
        <taxon>Pezizomycotina</taxon>
        <taxon>Sordariomycetes</taxon>
        <taxon>Hypocreomycetidae</taxon>
        <taxon>Hypocreales</taxon>
        <taxon>Stachybotryaceae</taxon>
        <taxon>Stachybotrys</taxon>
    </lineage>
</organism>